<evidence type="ECO:0000256" key="6">
    <source>
        <dbReference type="ARBA" id="ARBA00022777"/>
    </source>
</evidence>
<dbReference type="InterPro" id="IPR025287">
    <property type="entry name" value="WAK_GUB"/>
</dbReference>
<accession>A0A1E5WE44</accession>
<dbReference type="Gene3D" id="1.10.510.10">
    <property type="entry name" value="Transferase(Phosphotransferase) domain 1"/>
    <property type="match status" value="3"/>
</dbReference>
<evidence type="ECO:0000256" key="3">
    <source>
        <dbReference type="ARBA" id="ARBA00022679"/>
    </source>
</evidence>
<evidence type="ECO:0000256" key="10">
    <source>
        <dbReference type="PROSITE-ProRule" id="PRU10141"/>
    </source>
</evidence>
<dbReference type="PROSITE" id="PS50011">
    <property type="entry name" value="PROTEIN_KINASE_DOM"/>
    <property type="match status" value="3"/>
</dbReference>
<dbReference type="PANTHER" id="PTHR27005">
    <property type="entry name" value="WALL-ASSOCIATED RECEPTOR KINASE-LIKE 21"/>
    <property type="match status" value="1"/>
</dbReference>
<dbReference type="PROSITE" id="PS01187">
    <property type="entry name" value="EGF_CA"/>
    <property type="match status" value="2"/>
</dbReference>
<dbReference type="GO" id="GO:0030247">
    <property type="term" value="F:polysaccharide binding"/>
    <property type="evidence" value="ECO:0007669"/>
    <property type="project" value="InterPro"/>
</dbReference>
<dbReference type="InterPro" id="IPR018097">
    <property type="entry name" value="EGF_Ca-bd_CS"/>
</dbReference>
<keyword evidence="5 10" id="KW-0547">Nucleotide-binding</keyword>
<keyword evidence="9" id="KW-0325">Glycoprotein</keyword>
<gene>
    <name evidence="12" type="ORF">BAE44_0003309</name>
</gene>
<sequence>MPPSSSRPTTPPLDCHRNCPPYLPAMKEALLLLVLIVISVTAMSATSSGLAIALPGCPDKCGNVSIPYPFGIGAGCAATGQNRYFTVVCNNTFLQPRPMVGDPPATAEVIDISLERGEMRLYGPVSYNCFTSNTTMSDNYTAEYGLEDTPFIPSTTRNRFTVIGCNTLGIIGGYMHSNPDLYVAGCYSYCQGINSTSDGAPCTGMGCCETTISPNLTDFAGVFVINQSSVWSFNRCFYAMLVKAGWYSFRKQDLVGHLGFINERAQRGVPVVSDWAIRNGSCPKDAAKLPRDYACVSSNSYCVSASNGPGYLCNCSEGYEGNPYLPKGCQGLSVSAVVVMSLTCLLVMQIQRRKHRKEKDEYFKQNGGLKLYDEMRSRQVDTIHVLTEKEIKKATENYRDDRVLGCGGHGTVYRGTLDDGKEVAIKKSKVIDEDCREEFVNEIIILSQINHRNIVRLLGCCLEVDVPMLVYEFISNGTLFDFLHNNDQISPIPLDLRLKIATQSAEALAYIHSSTSRTILHGDVKSLNILLDNEYNAKVSDFGASALKSMDRNDFIMFIQGTLGYLDPETFVSHQLTDKSDVYSFGVVLLELFTRKRAIYIDNLNEKKSLSHTFVMIFQQNKLRDMLDSEIIDEEIMVVLEKIAELVMHCLNPRGDERPTMKEVAERLQMLRRLQMQLGTKTNPIRAGYSYGRPWTPVASDEWTPYLSETMKEALVLLMFLISPVRVISTTSSKLAVSLPGCPDKCGNISIPYPFGIGAGCAATSLNPYFAVTCNDTFQPPRPMIGNTSTPREVIDISLERGEVRVYAPVSYSCFKANNTISENQTARFSLEGTPFILSTNRNCFTAIGCSALGVIGGSNPDPYVAGCFSYCQGINNTANGAPCAGMGCCEIPISPNLTDFAAFVSNLSYSWSFNPCFYAMLVEVGWYSFRKQDLVGHRFINERATRGAPVVSDWAIRNGSCPKEGTITPKDYACVSTNSYCVGASNGQGYLCNCSKGYEGNPYLPEGCQDIDECEVRKEDPKYRALYPCKNGVCLNTPGGYICRCKIGTRSDGTNSGCRPVLSQSEKLVRRKHRKEKDEYFKKNGGLKLYDEMRSRQVDTVLVLTEREIKKATDNYSTDRVLGCGGHGMVYRGTLDNNEEVAIKKSKTIDDDCREEFVKEIIILSQINHRNIVRLLGCCLEVDVPMLAYEYISNGTLFDFLHNNDQISPIPLDIRLKIATQSAEALAYIHSSTSRTILHGDVKSLNILLDNEYNAKVSDFGASALKSMDKNEFIMFIQGTLGYLDPETFVSHELTEKSDVYSFGVVLLELVTRKRAIYIDNLNEKRSLSHTFILMFHKNKLWDMLDGEIIEDEVMVVLEKLAELAMHCLSPRGDERPTMKEVAERLLMLRRLQMQQFRSKPPPYYTSVAMQEALILLVLIIFPVTKLSATSPGLAISLPGCPDKCGNVSIPYPFGIGEGCAAASLNRYFTVICNGSFQPPRPKVGNPSTAVEVIDISLERGEMRLYGGVSYSCFTSNTTLSDYRPGGFRLRGTPFLPSTTRNRFTVIGCSALGLIGGHTHSSDPYVAGCYSYCQGINSTSDGAPCAGTGCCETTISSDLTDFTALFYNYSSVWNFNPCFYAMLVEVGWYSFRRQDLLGHIGFKKGRANRGVPIVTDWAIRNGSCPKDGEKAPKDYACVSSNSYCVSASSGPGYLCNCSKGYEGNPYLPKGCQDIDECKLRKQDLKYRGLYPCEDGVCYNTPGGYICKCRIGTRSDGTNSGCRPVINQAEQVVIGLSASAVVVISLTCLLVMKLQRRKHRKEKDEYFKQNGGLKLYDEIRSRQVDTICILTEKEIKKATYNFSEDRVLGCGGHGMVYRGTLDDNKEVAIKKSKVIDDDCREEFINEIIVLSQINHRNIVRLLGCCLEVDVPMLVYEFISNGTLFEFLHGDDSRSPIPLDLRLNIATQSAEALAYIHSSTSRTILHGDVKSLNILLDNEYNAKVSDFGASALKSMDQNDFIMLIQGTLGYIDPESFVSHRLTEKSDVYSFGVVLLELMTRKKAIYIDSSNEKKALSHAFILMFHQNELQDMLDSEIVHDKVMIVLKKLADVVMCCLNQKGDERPTMKEVAERLQMLRRLHMQLITETHPIQEHYSYEGLSVSGPSDKMGYKSMETAKLVANCREEFVNEIIILSQINHRNIVRLLGCCLE</sequence>
<dbReference type="CDD" id="cd00054">
    <property type="entry name" value="EGF_CA"/>
    <property type="match status" value="2"/>
</dbReference>
<dbReference type="GO" id="GO:0007166">
    <property type="term" value="P:cell surface receptor signaling pathway"/>
    <property type="evidence" value="ECO:0007669"/>
    <property type="project" value="InterPro"/>
</dbReference>
<feature type="domain" description="Protein kinase" evidence="11">
    <location>
        <begin position="1117"/>
        <end position="1389"/>
    </location>
</feature>
<evidence type="ECO:0000256" key="4">
    <source>
        <dbReference type="ARBA" id="ARBA00022729"/>
    </source>
</evidence>
<dbReference type="Pfam" id="PF00069">
    <property type="entry name" value="Pkinase"/>
    <property type="match status" value="2"/>
</dbReference>
<dbReference type="PROSITE" id="PS00107">
    <property type="entry name" value="PROTEIN_KINASE_ATP"/>
    <property type="match status" value="3"/>
</dbReference>
<dbReference type="GO" id="GO:0005524">
    <property type="term" value="F:ATP binding"/>
    <property type="evidence" value="ECO:0007669"/>
    <property type="project" value="UniProtKB-UniRule"/>
</dbReference>
<dbReference type="FunFam" id="3.30.200.20:FF:000708">
    <property type="entry name" value="Protein kinase superfamily protein"/>
    <property type="match status" value="3"/>
</dbReference>
<name>A0A1E5WE44_9POAL</name>
<dbReference type="GO" id="GO:0005509">
    <property type="term" value="F:calcium ion binding"/>
    <property type="evidence" value="ECO:0007669"/>
    <property type="project" value="InterPro"/>
</dbReference>
<keyword evidence="4" id="KW-0732">Signal</keyword>
<evidence type="ECO:0000256" key="9">
    <source>
        <dbReference type="ARBA" id="ARBA00023180"/>
    </source>
</evidence>
<dbReference type="CDD" id="cd14066">
    <property type="entry name" value="STKc_IRAK"/>
    <property type="match status" value="2"/>
</dbReference>
<evidence type="ECO:0000313" key="13">
    <source>
        <dbReference type="Proteomes" id="UP000095767"/>
    </source>
</evidence>
<dbReference type="STRING" id="888268.A0A1E5WE44"/>
<dbReference type="SMART" id="SM00179">
    <property type="entry name" value="EGF_CA"/>
    <property type="match status" value="2"/>
</dbReference>
<feature type="binding site" evidence="10">
    <location>
        <position position="1871"/>
    </location>
    <ligand>
        <name>ATP</name>
        <dbReference type="ChEBI" id="CHEBI:30616"/>
    </ligand>
</feature>
<keyword evidence="12" id="KW-0675">Receptor</keyword>
<dbReference type="InterPro" id="IPR000742">
    <property type="entry name" value="EGF"/>
</dbReference>
<organism evidence="12 13">
    <name type="scientific">Dichanthelium oligosanthes</name>
    <dbReference type="NCBI Taxonomy" id="888268"/>
    <lineage>
        <taxon>Eukaryota</taxon>
        <taxon>Viridiplantae</taxon>
        <taxon>Streptophyta</taxon>
        <taxon>Embryophyta</taxon>
        <taxon>Tracheophyta</taxon>
        <taxon>Spermatophyta</taxon>
        <taxon>Magnoliopsida</taxon>
        <taxon>Liliopsida</taxon>
        <taxon>Poales</taxon>
        <taxon>Poaceae</taxon>
        <taxon>PACMAD clade</taxon>
        <taxon>Panicoideae</taxon>
        <taxon>Panicodae</taxon>
        <taxon>Paniceae</taxon>
        <taxon>Dichantheliinae</taxon>
        <taxon>Dichanthelium</taxon>
    </lineage>
</organism>
<dbReference type="Pfam" id="PF07714">
    <property type="entry name" value="PK_Tyr_Ser-Thr"/>
    <property type="match status" value="1"/>
</dbReference>
<dbReference type="InterPro" id="IPR017441">
    <property type="entry name" value="Protein_kinase_ATP_BS"/>
</dbReference>
<dbReference type="SMART" id="SM00220">
    <property type="entry name" value="S_TKc"/>
    <property type="match status" value="3"/>
</dbReference>
<dbReference type="Gene3D" id="3.30.200.20">
    <property type="entry name" value="Phosphorylase Kinase, domain 1"/>
    <property type="match status" value="4"/>
</dbReference>
<dbReference type="SMART" id="SM00181">
    <property type="entry name" value="EGF"/>
    <property type="match status" value="5"/>
</dbReference>
<keyword evidence="2" id="KW-0723">Serine/threonine-protein kinase</keyword>
<dbReference type="FunFam" id="2.10.25.10:FF:000704">
    <property type="entry name" value="Os12g0614800 protein"/>
    <property type="match status" value="2"/>
</dbReference>
<evidence type="ECO:0000256" key="8">
    <source>
        <dbReference type="ARBA" id="ARBA00023157"/>
    </source>
</evidence>
<dbReference type="InterPro" id="IPR001245">
    <property type="entry name" value="Ser-Thr/Tyr_kinase_cat_dom"/>
</dbReference>
<dbReference type="SUPFAM" id="SSF57196">
    <property type="entry name" value="EGF/Laminin"/>
    <property type="match status" value="1"/>
</dbReference>
<dbReference type="GO" id="GO:0004674">
    <property type="term" value="F:protein serine/threonine kinase activity"/>
    <property type="evidence" value="ECO:0007669"/>
    <property type="project" value="UniProtKB-KW"/>
</dbReference>
<dbReference type="InterPro" id="IPR045274">
    <property type="entry name" value="WAK-like"/>
</dbReference>
<dbReference type="InterPro" id="IPR001881">
    <property type="entry name" value="EGF-like_Ca-bd_dom"/>
</dbReference>
<feature type="domain" description="Protein kinase" evidence="11">
    <location>
        <begin position="398"/>
        <end position="671"/>
    </location>
</feature>
<evidence type="ECO:0000256" key="5">
    <source>
        <dbReference type="ARBA" id="ARBA00022741"/>
    </source>
</evidence>
<evidence type="ECO:0000256" key="2">
    <source>
        <dbReference type="ARBA" id="ARBA00022527"/>
    </source>
</evidence>
<feature type="domain" description="Protein kinase" evidence="11">
    <location>
        <begin position="1842"/>
        <end position="2122"/>
    </location>
</feature>
<keyword evidence="3" id="KW-0808">Transferase</keyword>
<feature type="binding site" evidence="10">
    <location>
        <position position="1146"/>
    </location>
    <ligand>
        <name>ATP</name>
        <dbReference type="ChEBI" id="CHEBI:30616"/>
    </ligand>
</feature>
<feature type="non-terminal residue" evidence="12">
    <location>
        <position position="2189"/>
    </location>
</feature>
<keyword evidence="6 12" id="KW-0418">Kinase</keyword>
<keyword evidence="7 10" id="KW-0067">ATP-binding</keyword>
<dbReference type="InterPro" id="IPR011009">
    <property type="entry name" value="Kinase-like_dom_sf"/>
</dbReference>
<evidence type="ECO:0000259" key="11">
    <source>
        <dbReference type="PROSITE" id="PS50011"/>
    </source>
</evidence>
<evidence type="ECO:0000256" key="7">
    <source>
        <dbReference type="ARBA" id="ARBA00022840"/>
    </source>
</evidence>
<comment type="subcellular location">
    <subcellularLocation>
        <location evidence="1">Membrane</location>
        <topology evidence="1">Single-pass type I membrane protein</topology>
    </subcellularLocation>
</comment>
<reference evidence="12 13" key="1">
    <citation type="submission" date="2016-09" db="EMBL/GenBank/DDBJ databases">
        <title>The draft genome of Dichanthelium oligosanthes: A C3 panicoid grass species.</title>
        <authorList>
            <person name="Studer A.J."/>
            <person name="Schnable J.C."/>
            <person name="Brutnell T.P."/>
        </authorList>
    </citation>
    <scope>NUCLEOTIDE SEQUENCE [LARGE SCALE GENOMIC DNA]</scope>
    <source>
        <strain evidence="13">cv. Kellogg 1175</strain>
        <tissue evidence="12">Leaf</tissue>
    </source>
</reference>
<keyword evidence="13" id="KW-1185">Reference proteome</keyword>
<keyword evidence="8" id="KW-1015">Disulfide bond</keyword>
<dbReference type="SUPFAM" id="SSF56112">
    <property type="entry name" value="Protein kinase-like (PK-like)"/>
    <property type="match status" value="4"/>
</dbReference>
<dbReference type="PANTHER" id="PTHR27005:SF165">
    <property type="entry name" value="OS03G0642600 PROTEIN"/>
    <property type="match status" value="1"/>
</dbReference>
<dbReference type="FunFam" id="1.10.510.10:FF:000084">
    <property type="entry name" value="Wall-associated receptor kinase 2"/>
    <property type="match status" value="3"/>
</dbReference>
<evidence type="ECO:0000256" key="1">
    <source>
        <dbReference type="ARBA" id="ARBA00004479"/>
    </source>
</evidence>
<dbReference type="OrthoDB" id="1668230at2759"/>
<dbReference type="GO" id="GO:0005886">
    <property type="term" value="C:plasma membrane"/>
    <property type="evidence" value="ECO:0007669"/>
    <property type="project" value="TreeGrafter"/>
</dbReference>
<dbReference type="Gene3D" id="2.10.25.10">
    <property type="entry name" value="Laminin"/>
    <property type="match status" value="2"/>
</dbReference>
<dbReference type="PROSITE" id="PS00108">
    <property type="entry name" value="PROTEIN_KINASE_ST"/>
    <property type="match status" value="3"/>
</dbReference>
<comment type="caution">
    <text evidence="12">The sequence shown here is derived from an EMBL/GenBank/DDBJ whole genome shotgun (WGS) entry which is preliminary data.</text>
</comment>
<dbReference type="EMBL" id="LWDX02011424">
    <property type="protein sequence ID" value="OEL35672.1"/>
    <property type="molecule type" value="Genomic_DNA"/>
</dbReference>
<dbReference type="InterPro" id="IPR008271">
    <property type="entry name" value="Ser/Thr_kinase_AS"/>
</dbReference>
<protein>
    <submittedName>
        <fullName evidence="12">Wall-associated receptor kinase 2</fullName>
    </submittedName>
</protein>
<feature type="binding site" evidence="10">
    <location>
        <position position="427"/>
    </location>
    <ligand>
        <name>ATP</name>
        <dbReference type="ChEBI" id="CHEBI:30616"/>
    </ligand>
</feature>
<evidence type="ECO:0000313" key="12">
    <source>
        <dbReference type="EMBL" id="OEL35672.1"/>
    </source>
</evidence>
<proteinExistence type="predicted"/>
<dbReference type="Pfam" id="PF13947">
    <property type="entry name" value="GUB_WAK_bind"/>
    <property type="match status" value="3"/>
</dbReference>
<dbReference type="InterPro" id="IPR000719">
    <property type="entry name" value="Prot_kinase_dom"/>
</dbReference>
<dbReference type="Proteomes" id="UP000095767">
    <property type="component" value="Unassembled WGS sequence"/>
</dbReference>